<evidence type="ECO:0000256" key="2">
    <source>
        <dbReference type="SAM" id="Phobius"/>
    </source>
</evidence>
<gene>
    <name evidence="3" type="ORF">J2T57_003198</name>
</gene>
<dbReference type="EMBL" id="JALJXV010000008">
    <property type="protein sequence ID" value="MCP1676039.1"/>
    <property type="molecule type" value="Genomic_DNA"/>
</dbReference>
<organism evidence="3 4">
    <name type="scientific">Natronocella acetinitrilica</name>
    <dbReference type="NCBI Taxonomy" id="414046"/>
    <lineage>
        <taxon>Bacteria</taxon>
        <taxon>Pseudomonadati</taxon>
        <taxon>Pseudomonadota</taxon>
        <taxon>Gammaproteobacteria</taxon>
        <taxon>Chromatiales</taxon>
        <taxon>Ectothiorhodospiraceae</taxon>
        <taxon>Natronocella</taxon>
    </lineage>
</organism>
<feature type="region of interest" description="Disordered" evidence="1">
    <location>
        <begin position="263"/>
        <end position="290"/>
    </location>
</feature>
<accession>A0AAE3KCS1</accession>
<keyword evidence="4" id="KW-1185">Reference proteome</keyword>
<feature type="transmembrane region" description="Helical" evidence="2">
    <location>
        <begin position="213"/>
        <end position="239"/>
    </location>
</feature>
<feature type="transmembrane region" description="Helical" evidence="2">
    <location>
        <begin position="57"/>
        <end position="75"/>
    </location>
</feature>
<evidence type="ECO:0000313" key="4">
    <source>
        <dbReference type="Proteomes" id="UP001205843"/>
    </source>
</evidence>
<keyword evidence="2" id="KW-0472">Membrane</keyword>
<comment type="caution">
    <text evidence="3">The sequence shown here is derived from an EMBL/GenBank/DDBJ whole genome shotgun (WGS) entry which is preliminary data.</text>
</comment>
<name>A0AAE3KCS1_9GAMM</name>
<evidence type="ECO:0008006" key="5">
    <source>
        <dbReference type="Google" id="ProtNLM"/>
    </source>
</evidence>
<evidence type="ECO:0000256" key="1">
    <source>
        <dbReference type="SAM" id="MobiDB-lite"/>
    </source>
</evidence>
<reference evidence="3" key="1">
    <citation type="submission" date="2022-03" db="EMBL/GenBank/DDBJ databases">
        <title>Genomic Encyclopedia of Type Strains, Phase III (KMG-III): the genomes of soil and plant-associated and newly described type strains.</title>
        <authorList>
            <person name="Whitman W."/>
        </authorList>
    </citation>
    <scope>NUCLEOTIDE SEQUENCE</scope>
    <source>
        <strain evidence="3">ANL 6-2</strain>
    </source>
</reference>
<dbReference type="RefSeq" id="WP_253480627.1">
    <property type="nucleotide sequence ID" value="NZ_JALJXV010000008.1"/>
</dbReference>
<keyword evidence="2" id="KW-1133">Transmembrane helix</keyword>
<sequence>MPALGPRETEPDAWLRWLTEAYALLRRRPGQTLCWAVALLVLFYLTHRISFGVLRSFVFFFLAMLGLTVFIRLAAAADESKRRRIADLLPENTHCVLALGVAAALFSLQTGLELMLQPLAGSFQTVVQGLGLWSPIGSDGLPAAEPLRMTLVGPILVPGILLGLALLAGLLLLLAFGQWFLLPMMVLHSPPLPPSMVVSAKAYPLNPVPMLGLSGVLVITLGVLFLTVGWLGLVMIPFFGAVMYTSYRDVFLGQGENAAEEFEEDDTVGVPMGNSRSTLEQSPRAHDQAA</sequence>
<feature type="transmembrane region" description="Helical" evidence="2">
    <location>
        <begin position="155"/>
        <end position="181"/>
    </location>
</feature>
<dbReference type="Proteomes" id="UP001205843">
    <property type="component" value="Unassembled WGS sequence"/>
</dbReference>
<feature type="transmembrane region" description="Helical" evidence="2">
    <location>
        <begin position="33"/>
        <end position="51"/>
    </location>
</feature>
<proteinExistence type="predicted"/>
<keyword evidence="2" id="KW-0812">Transmembrane</keyword>
<dbReference type="AlphaFoldDB" id="A0AAE3KCS1"/>
<protein>
    <recommendedName>
        <fullName evidence="5">Transmembrane protein</fullName>
    </recommendedName>
</protein>
<evidence type="ECO:0000313" key="3">
    <source>
        <dbReference type="EMBL" id="MCP1676039.1"/>
    </source>
</evidence>